<proteinExistence type="predicted"/>
<feature type="transmembrane region" description="Helical" evidence="1">
    <location>
        <begin position="201"/>
        <end position="223"/>
    </location>
</feature>
<evidence type="ECO:0000256" key="1">
    <source>
        <dbReference type="SAM" id="Phobius"/>
    </source>
</evidence>
<gene>
    <name evidence="2" type="ORF">KP509_38G036500</name>
</gene>
<dbReference type="OMA" id="RADCGEF"/>
<evidence type="ECO:0000313" key="3">
    <source>
        <dbReference type="Proteomes" id="UP000825935"/>
    </source>
</evidence>
<dbReference type="EMBL" id="CM035443">
    <property type="protein sequence ID" value="KAH7278333.1"/>
    <property type="molecule type" value="Genomic_DNA"/>
</dbReference>
<name>A0A8T2Q407_CERRI</name>
<feature type="transmembrane region" description="Helical" evidence="1">
    <location>
        <begin position="128"/>
        <end position="150"/>
    </location>
</feature>
<keyword evidence="1" id="KW-1133">Transmembrane helix</keyword>
<feature type="transmembrane region" description="Helical" evidence="1">
    <location>
        <begin position="170"/>
        <end position="189"/>
    </location>
</feature>
<comment type="caution">
    <text evidence="2">The sequence shown here is derived from an EMBL/GenBank/DDBJ whole genome shotgun (WGS) entry which is preliminary data.</text>
</comment>
<organism evidence="2 3">
    <name type="scientific">Ceratopteris richardii</name>
    <name type="common">Triangle waterfern</name>
    <dbReference type="NCBI Taxonomy" id="49495"/>
    <lineage>
        <taxon>Eukaryota</taxon>
        <taxon>Viridiplantae</taxon>
        <taxon>Streptophyta</taxon>
        <taxon>Embryophyta</taxon>
        <taxon>Tracheophyta</taxon>
        <taxon>Polypodiopsida</taxon>
        <taxon>Polypodiidae</taxon>
        <taxon>Polypodiales</taxon>
        <taxon>Pteridineae</taxon>
        <taxon>Pteridaceae</taxon>
        <taxon>Parkerioideae</taxon>
        <taxon>Ceratopteris</taxon>
    </lineage>
</organism>
<sequence>MERCLLMKQFFVLRAVRFPYGLPSPLLKSFSPSFFPPSLARGCLKVLAAEDNGLHWQPAFRLGQPELMEDAPTLLRTCGDFDWKAHANELRALAELSLLESSTNNQPSSFKSKDAGEGIDKNEGYTGFGAALALATAMLFQFGLQFSALAEEMSAQKTEVSEAAARAPAWLTPTLLAFPVVSYAIFYVYRSQVNPNAKVTDWMFGVAATVIIANLILISTIGVRLY</sequence>
<dbReference type="Proteomes" id="UP000825935">
    <property type="component" value="Chromosome 38"/>
</dbReference>
<evidence type="ECO:0000313" key="2">
    <source>
        <dbReference type="EMBL" id="KAH7278333.1"/>
    </source>
</evidence>
<reference evidence="2" key="1">
    <citation type="submission" date="2021-08" db="EMBL/GenBank/DDBJ databases">
        <title>WGS assembly of Ceratopteris richardii.</title>
        <authorList>
            <person name="Marchant D.B."/>
            <person name="Chen G."/>
            <person name="Jenkins J."/>
            <person name="Shu S."/>
            <person name="Leebens-Mack J."/>
            <person name="Grimwood J."/>
            <person name="Schmutz J."/>
            <person name="Soltis P."/>
            <person name="Soltis D."/>
            <person name="Chen Z.-H."/>
        </authorList>
    </citation>
    <scope>NUCLEOTIDE SEQUENCE</scope>
    <source>
        <strain evidence="2">Whitten #5841</strain>
        <tissue evidence="2">Leaf</tissue>
    </source>
</reference>
<dbReference type="OrthoDB" id="546340at2759"/>
<accession>A0A8T2Q407</accession>
<dbReference type="EMBL" id="CM035443">
    <property type="protein sequence ID" value="KAH7278334.1"/>
    <property type="molecule type" value="Genomic_DNA"/>
</dbReference>
<keyword evidence="3" id="KW-1185">Reference proteome</keyword>
<keyword evidence="1" id="KW-0812">Transmembrane</keyword>
<protein>
    <submittedName>
        <fullName evidence="2">Uncharacterized protein</fullName>
    </submittedName>
</protein>
<dbReference type="AlphaFoldDB" id="A0A8T2Q407"/>
<keyword evidence="1" id="KW-0472">Membrane</keyword>